<sequence>MYGSTSARDRGAWSEIPLLCSSKSFQDEQRTNSDLLKATGLRKFLNRRGPIISLGPAPQVPKKQVRQVLREGSSLDSSAIVTLPNAENSKSGSASQGIHHRSMEIQKGLGADVLGTIEYDNLETLEKGAVREWSFSESLRWQLECLELHRSENTGKGLFANVHINCSSEAEKERSLERTSVLSKYDFDGYFVSLADVEAEGLLETVLKLLPPKKAKHIRNARSLEVVARSFIAGADMFDSELPVRMGSEHRVFTRDGVLDLTEDSCREQFSRMDQQWGDPSFSIAYMHHLIKAYEPLAPVLCALHNMNFLTDFINDLPSRVAAEKVEQMTEAV</sequence>
<dbReference type="InterPro" id="IPR036511">
    <property type="entry name" value="TGT-like_sf"/>
</dbReference>
<keyword evidence="1" id="KW-0479">Metal-binding</keyword>
<evidence type="ECO:0000313" key="3">
    <source>
        <dbReference type="EMBL" id="CAD8395307.1"/>
    </source>
</evidence>
<dbReference type="PANTHER" id="PTHR43468:SF1">
    <property type="entry name" value="TRNA-GUANOSINE(34) QUEUINE TRANSGLYCOSYLASE"/>
    <property type="match status" value="1"/>
</dbReference>
<dbReference type="PANTHER" id="PTHR43468">
    <property type="match status" value="1"/>
</dbReference>
<dbReference type="NCBIfam" id="TIGR00449">
    <property type="entry name" value="tgt_general"/>
    <property type="match status" value="1"/>
</dbReference>
<name>A0A7S0BK17_9RHOD</name>
<dbReference type="AlphaFoldDB" id="A0A7S0BK17"/>
<dbReference type="EMBL" id="HBEK01009695">
    <property type="protein sequence ID" value="CAD8395307.1"/>
    <property type="molecule type" value="Transcribed_RNA"/>
</dbReference>
<evidence type="ECO:0000259" key="2">
    <source>
        <dbReference type="Pfam" id="PF01702"/>
    </source>
</evidence>
<proteinExistence type="predicted"/>
<dbReference type="InterPro" id="IPR002616">
    <property type="entry name" value="tRNA_ribo_trans-like"/>
</dbReference>
<dbReference type="Pfam" id="PF01702">
    <property type="entry name" value="TGT"/>
    <property type="match status" value="1"/>
</dbReference>
<accession>A0A7S0BK17</accession>
<reference evidence="3" key="1">
    <citation type="submission" date="2021-01" db="EMBL/GenBank/DDBJ databases">
        <authorList>
            <person name="Corre E."/>
            <person name="Pelletier E."/>
            <person name="Niang G."/>
            <person name="Scheremetjew M."/>
            <person name="Finn R."/>
            <person name="Kale V."/>
            <person name="Holt S."/>
            <person name="Cochrane G."/>
            <person name="Meng A."/>
            <person name="Brown T."/>
            <person name="Cohen L."/>
        </authorList>
    </citation>
    <scope>NUCLEOTIDE SEQUENCE</scope>
    <source>
        <strain evidence="3">UTEX LB 2760</strain>
    </source>
</reference>
<gene>
    <name evidence="3" type="ORF">RMAR0315_LOCUS5293</name>
</gene>
<dbReference type="SUPFAM" id="SSF51713">
    <property type="entry name" value="tRNA-guanine transglycosylase"/>
    <property type="match status" value="1"/>
</dbReference>
<dbReference type="GO" id="GO:0006400">
    <property type="term" value="P:tRNA modification"/>
    <property type="evidence" value="ECO:0007669"/>
    <property type="project" value="InterPro"/>
</dbReference>
<protein>
    <recommendedName>
        <fullName evidence="2">tRNA-guanine(15) transglycosylase-like domain-containing protein</fullName>
    </recommendedName>
</protein>
<evidence type="ECO:0000256" key="1">
    <source>
        <dbReference type="ARBA" id="ARBA00022723"/>
    </source>
</evidence>
<feature type="domain" description="tRNA-guanine(15) transglycosylase-like" evidence="2">
    <location>
        <begin position="31"/>
        <end position="331"/>
    </location>
</feature>
<dbReference type="Gene3D" id="3.20.20.105">
    <property type="entry name" value="Queuine tRNA-ribosyltransferase-like"/>
    <property type="match status" value="1"/>
</dbReference>
<dbReference type="GO" id="GO:0046872">
    <property type="term" value="F:metal ion binding"/>
    <property type="evidence" value="ECO:0007669"/>
    <property type="project" value="UniProtKB-KW"/>
</dbReference>
<organism evidence="3">
    <name type="scientific">Rhodosorus marinus</name>
    <dbReference type="NCBI Taxonomy" id="101924"/>
    <lineage>
        <taxon>Eukaryota</taxon>
        <taxon>Rhodophyta</taxon>
        <taxon>Stylonematophyceae</taxon>
        <taxon>Stylonematales</taxon>
        <taxon>Stylonemataceae</taxon>
        <taxon>Rhodosorus</taxon>
    </lineage>
</organism>